<dbReference type="Proteomes" id="UP000830395">
    <property type="component" value="Chromosome 16"/>
</dbReference>
<comment type="caution">
    <text evidence="1">The sequence shown here is derived from an EMBL/GenBank/DDBJ whole genome shotgun (WGS) entry which is preliminary data.</text>
</comment>
<evidence type="ECO:0000313" key="2">
    <source>
        <dbReference type="Proteomes" id="UP000830395"/>
    </source>
</evidence>
<protein>
    <submittedName>
        <fullName evidence="1">Uncharacterized protein</fullName>
    </submittedName>
</protein>
<accession>A0ACC5Z067</accession>
<dbReference type="EMBL" id="CM040990">
    <property type="protein sequence ID" value="MCJ8741433.1"/>
    <property type="molecule type" value="Genomic_DNA"/>
</dbReference>
<sequence length="104" mass="12175">MREKSDFCPLQWNVSGARVGGAWTRDLLLFRAQSRLIGRRSVRKCRQSPPTARPAVWYKVRKERCRSSVRLLCRFGFVPALENYSDSHDHPNGDERERSRDDLL</sequence>
<reference evidence="1" key="1">
    <citation type="submission" date="2020-02" db="EMBL/GenBank/DDBJ databases">
        <title>Genome sequencing of the panga catfish, Pangasius djambal.</title>
        <authorList>
            <person name="Wen M."/>
            <person name="Zahm M."/>
            <person name="Roques C."/>
            <person name="Cabau C."/>
            <person name="Klopp C."/>
            <person name="Donnadieu C."/>
            <person name="Jouanno E."/>
            <person name="Avarre J.-C."/>
            <person name="Campet M."/>
            <person name="Ha T."/>
            <person name="Dugue R."/>
            <person name="Lampietro C."/>
            <person name="Louis A."/>
            <person name="Herpin A."/>
            <person name="Echchiki A."/>
            <person name="Berthelot C."/>
            <person name="Parey E."/>
            <person name="Roest-Crollius H."/>
            <person name="Braasch I."/>
            <person name="Postlethwait J.H."/>
            <person name="Bobe J."/>
            <person name="Montfort J."/>
            <person name="Bouchez O."/>
            <person name="Begum T."/>
            <person name="Schartl M."/>
            <person name="Gustiano R."/>
            <person name="Guiguen Y."/>
        </authorList>
    </citation>
    <scope>NUCLEOTIDE SEQUENCE</scope>
    <source>
        <strain evidence="1">Pdj_M5554</strain>
    </source>
</reference>
<gene>
    <name evidence="1" type="ORF">PDJAM_G00070770</name>
</gene>
<name>A0ACC5Z067_9TELE</name>
<proteinExistence type="predicted"/>
<keyword evidence="2" id="KW-1185">Reference proteome</keyword>
<organism evidence="1 2">
    <name type="scientific">Pangasius djambal</name>
    <dbReference type="NCBI Taxonomy" id="1691987"/>
    <lineage>
        <taxon>Eukaryota</taxon>
        <taxon>Metazoa</taxon>
        <taxon>Chordata</taxon>
        <taxon>Craniata</taxon>
        <taxon>Vertebrata</taxon>
        <taxon>Euteleostomi</taxon>
        <taxon>Actinopterygii</taxon>
        <taxon>Neopterygii</taxon>
        <taxon>Teleostei</taxon>
        <taxon>Ostariophysi</taxon>
        <taxon>Siluriformes</taxon>
        <taxon>Pangasiidae</taxon>
        <taxon>Pangasius</taxon>
    </lineage>
</organism>
<evidence type="ECO:0000313" key="1">
    <source>
        <dbReference type="EMBL" id="MCJ8741433.1"/>
    </source>
</evidence>